<dbReference type="AlphaFoldDB" id="A0A5C5G749"/>
<proteinExistence type="inferred from homology"/>
<accession>A0A5C5G749</accession>
<evidence type="ECO:0000256" key="1">
    <source>
        <dbReference type="ARBA" id="ARBA00001933"/>
    </source>
</evidence>
<dbReference type="NCBIfam" id="NF009897">
    <property type="entry name" value="PRK13357.1"/>
    <property type="match status" value="1"/>
</dbReference>
<dbReference type="STRING" id="5288.A0A5C5G749"/>
<dbReference type="PANTHER" id="PTHR42825:SF2">
    <property type="entry name" value="BRANCHED-CHAIN-AMINO-ACID AMINOTRANSFERASE 3, CHLOROPLASTIC-RELATED"/>
    <property type="match status" value="1"/>
</dbReference>
<dbReference type="SUPFAM" id="SSF56752">
    <property type="entry name" value="D-aminoacid aminotransferase-like PLP-dependent enzymes"/>
    <property type="match status" value="1"/>
</dbReference>
<dbReference type="GO" id="GO:0004084">
    <property type="term" value="F:branched-chain-amino-acid transaminase activity"/>
    <property type="evidence" value="ECO:0007669"/>
    <property type="project" value="InterPro"/>
</dbReference>
<keyword evidence="4 7" id="KW-0808">Transferase</keyword>
<evidence type="ECO:0000256" key="6">
    <source>
        <dbReference type="PIRSR" id="PIRSR006468-1"/>
    </source>
</evidence>
<feature type="modified residue" description="N6-(pyridoxal phosphate)lysine" evidence="6">
    <location>
        <position position="198"/>
    </location>
</feature>
<dbReference type="InterPro" id="IPR043132">
    <property type="entry name" value="BCAT-like_C"/>
</dbReference>
<dbReference type="InterPro" id="IPR033939">
    <property type="entry name" value="BCAT_family"/>
</dbReference>
<evidence type="ECO:0000256" key="4">
    <source>
        <dbReference type="ARBA" id="ARBA00022679"/>
    </source>
</evidence>
<evidence type="ECO:0000256" key="5">
    <source>
        <dbReference type="ARBA" id="ARBA00022898"/>
    </source>
</evidence>
<name>A0A5C5G749_9BASI</name>
<dbReference type="InterPro" id="IPR001544">
    <property type="entry name" value="Aminotrans_IV"/>
</dbReference>
<dbReference type="Gene3D" id="3.30.470.10">
    <property type="match status" value="1"/>
</dbReference>
<comment type="cofactor">
    <cofactor evidence="1">
        <name>pyridoxal 5'-phosphate</name>
        <dbReference type="ChEBI" id="CHEBI:597326"/>
    </cofactor>
</comment>
<dbReference type="InterPro" id="IPR043131">
    <property type="entry name" value="BCAT-like_N"/>
</dbReference>
<dbReference type="EMBL" id="SOZI01000001">
    <property type="protein sequence ID" value="TNY24775.1"/>
    <property type="molecule type" value="Genomic_DNA"/>
</dbReference>
<dbReference type="CDD" id="cd01557">
    <property type="entry name" value="BCAT_beta_family"/>
    <property type="match status" value="1"/>
</dbReference>
<dbReference type="PANTHER" id="PTHR42825">
    <property type="entry name" value="AMINO ACID AMINOTRANSFERASE"/>
    <property type="match status" value="1"/>
</dbReference>
<dbReference type="InterPro" id="IPR005786">
    <property type="entry name" value="B_amino_transII"/>
</dbReference>
<dbReference type="OrthoDB" id="409992at2759"/>
<evidence type="ECO:0000256" key="2">
    <source>
        <dbReference type="ARBA" id="ARBA00009320"/>
    </source>
</evidence>
<sequence length="373" mass="40111">MAPQVVPPSSDFDWSKLAFDLYPTAGHVKYVWKPETGWGEQQFVESPYLNVHISAVGIQYGASCFEGLKAFRQEDGQVKLFRPDENSARLNHSAAALSMPEVPKDIFLEACHTVVARNLQFVPPHAPYGGAGSCYVRPTLIATGAELGLVPGNEFTFFVYVTPLGSLYGSAGGKAPAVDAVVVHEFDRAAPMGTGTIKAGGNYAPVLKYQAQAKKQGYAITLHLDSKTRSQIDEFSTSNFIAIKKRASDDEKPTLVYPKSESILKSVTAKSLMDIARSLGWNVDHRPIPFQEVIDGGLEEVMACGTAAAITPIRSITYLKEDGEQAKVSIGDGQNAGPRTLELLQNLTGIQAGNKEGPAGWLWPAEGVDAAKA</sequence>
<comment type="caution">
    <text evidence="7">The sequence shown here is derived from an EMBL/GenBank/DDBJ whole genome shotgun (WGS) entry which is preliminary data.</text>
</comment>
<organism evidence="7 8">
    <name type="scientific">Rhodotorula diobovata</name>
    <dbReference type="NCBI Taxonomy" id="5288"/>
    <lineage>
        <taxon>Eukaryota</taxon>
        <taxon>Fungi</taxon>
        <taxon>Dikarya</taxon>
        <taxon>Basidiomycota</taxon>
        <taxon>Pucciniomycotina</taxon>
        <taxon>Microbotryomycetes</taxon>
        <taxon>Sporidiobolales</taxon>
        <taxon>Sporidiobolaceae</taxon>
        <taxon>Rhodotorula</taxon>
    </lineage>
</organism>
<dbReference type="InterPro" id="IPR036038">
    <property type="entry name" value="Aminotransferase-like"/>
</dbReference>
<keyword evidence="8" id="KW-1185">Reference proteome</keyword>
<evidence type="ECO:0000313" key="7">
    <source>
        <dbReference type="EMBL" id="TNY24775.1"/>
    </source>
</evidence>
<keyword evidence="3 7" id="KW-0032">Aminotransferase</keyword>
<dbReference type="PIRSF" id="PIRSF006468">
    <property type="entry name" value="BCAT1"/>
    <property type="match status" value="1"/>
</dbReference>
<dbReference type="Proteomes" id="UP000311382">
    <property type="component" value="Unassembled WGS sequence"/>
</dbReference>
<reference evidence="7 8" key="1">
    <citation type="submission" date="2019-03" db="EMBL/GenBank/DDBJ databases">
        <title>Rhodosporidium diobovatum UCD-FST 08-225 genome sequencing, assembly, and annotation.</title>
        <authorList>
            <person name="Fakankun I.U."/>
            <person name="Fristensky B."/>
            <person name="Levin D.B."/>
        </authorList>
    </citation>
    <scope>NUCLEOTIDE SEQUENCE [LARGE SCALE GENOMIC DNA]</scope>
    <source>
        <strain evidence="7 8">UCD-FST 08-225</strain>
    </source>
</reference>
<dbReference type="Gene3D" id="3.20.10.10">
    <property type="entry name" value="D-amino Acid Aminotransferase, subunit A, domain 2"/>
    <property type="match status" value="1"/>
</dbReference>
<evidence type="ECO:0000313" key="8">
    <source>
        <dbReference type="Proteomes" id="UP000311382"/>
    </source>
</evidence>
<evidence type="ECO:0000256" key="3">
    <source>
        <dbReference type="ARBA" id="ARBA00022576"/>
    </source>
</evidence>
<dbReference type="Pfam" id="PF01063">
    <property type="entry name" value="Aminotran_4"/>
    <property type="match status" value="1"/>
</dbReference>
<keyword evidence="5" id="KW-0663">Pyridoxal phosphate</keyword>
<gene>
    <name evidence="7" type="ORF">DMC30DRAFT_413009</name>
</gene>
<protein>
    <submittedName>
        <fullName evidence="7">Branched-chain amino acid aminotransferase</fullName>
    </submittedName>
</protein>
<dbReference type="GO" id="GO:0009081">
    <property type="term" value="P:branched-chain amino acid metabolic process"/>
    <property type="evidence" value="ECO:0007669"/>
    <property type="project" value="InterPro"/>
</dbReference>
<dbReference type="NCBIfam" id="TIGR01123">
    <property type="entry name" value="ilvE_II"/>
    <property type="match status" value="1"/>
</dbReference>
<comment type="similarity">
    <text evidence="2">Belongs to the class-IV pyridoxal-phosphate-dependent aminotransferase family.</text>
</comment>